<keyword evidence="4" id="KW-0804">Transcription</keyword>
<evidence type="ECO:0000259" key="5">
    <source>
        <dbReference type="PROSITE" id="PS50931"/>
    </source>
</evidence>
<comment type="caution">
    <text evidence="6">The sequence shown here is derived from an EMBL/GenBank/DDBJ whole genome shotgun (WGS) entry which is preliminary data.</text>
</comment>
<dbReference type="PRINTS" id="PR00039">
    <property type="entry name" value="HTHLYSR"/>
</dbReference>
<dbReference type="InterPro" id="IPR036390">
    <property type="entry name" value="WH_DNA-bd_sf"/>
</dbReference>
<dbReference type="Gene3D" id="3.40.190.290">
    <property type="match status" value="1"/>
</dbReference>
<accession>A0AAJ1VBL3</accession>
<dbReference type="InterPro" id="IPR000847">
    <property type="entry name" value="LysR_HTH_N"/>
</dbReference>
<dbReference type="PANTHER" id="PTHR30126">
    <property type="entry name" value="HTH-TYPE TRANSCRIPTIONAL REGULATOR"/>
    <property type="match status" value="1"/>
</dbReference>
<evidence type="ECO:0000256" key="1">
    <source>
        <dbReference type="ARBA" id="ARBA00009437"/>
    </source>
</evidence>
<dbReference type="Pfam" id="PF00126">
    <property type="entry name" value="HTH_1"/>
    <property type="match status" value="1"/>
</dbReference>
<evidence type="ECO:0000313" key="7">
    <source>
        <dbReference type="Proteomes" id="UP001238973"/>
    </source>
</evidence>
<dbReference type="Proteomes" id="UP001238973">
    <property type="component" value="Unassembled WGS sequence"/>
</dbReference>
<gene>
    <name evidence="6" type="ORF">QUF85_14495</name>
</gene>
<evidence type="ECO:0000256" key="3">
    <source>
        <dbReference type="ARBA" id="ARBA00023125"/>
    </source>
</evidence>
<feature type="domain" description="HTH lysR-type" evidence="5">
    <location>
        <begin position="1"/>
        <end position="56"/>
    </location>
</feature>
<keyword evidence="2" id="KW-0805">Transcription regulation</keyword>
<organism evidence="6 7">
    <name type="scientific">Peribacillus frigoritolerans</name>
    <dbReference type="NCBI Taxonomy" id="450367"/>
    <lineage>
        <taxon>Bacteria</taxon>
        <taxon>Bacillati</taxon>
        <taxon>Bacillota</taxon>
        <taxon>Bacilli</taxon>
        <taxon>Bacillales</taxon>
        <taxon>Bacillaceae</taxon>
        <taxon>Peribacillus</taxon>
    </lineage>
</organism>
<dbReference type="Pfam" id="PF03466">
    <property type="entry name" value="LysR_substrate"/>
    <property type="match status" value="1"/>
</dbReference>
<dbReference type="InterPro" id="IPR036388">
    <property type="entry name" value="WH-like_DNA-bd_sf"/>
</dbReference>
<dbReference type="GO" id="GO:0003700">
    <property type="term" value="F:DNA-binding transcription factor activity"/>
    <property type="evidence" value="ECO:0007669"/>
    <property type="project" value="InterPro"/>
</dbReference>
<evidence type="ECO:0000256" key="4">
    <source>
        <dbReference type="ARBA" id="ARBA00023163"/>
    </source>
</evidence>
<name>A0AAJ1VBL3_9BACI</name>
<evidence type="ECO:0000313" key="6">
    <source>
        <dbReference type="EMBL" id="MDM5284502.1"/>
    </source>
</evidence>
<dbReference type="RefSeq" id="WP_289350008.1">
    <property type="nucleotide sequence ID" value="NZ_JAUCFI010000003.1"/>
</dbReference>
<dbReference type="GO" id="GO:0000976">
    <property type="term" value="F:transcription cis-regulatory region binding"/>
    <property type="evidence" value="ECO:0007669"/>
    <property type="project" value="TreeGrafter"/>
</dbReference>
<dbReference type="AlphaFoldDB" id="A0AAJ1VBL3"/>
<comment type="similarity">
    <text evidence="1">Belongs to the LysR transcriptional regulatory family.</text>
</comment>
<dbReference type="CDD" id="cd08420">
    <property type="entry name" value="PBP2_CysL_like"/>
    <property type="match status" value="1"/>
</dbReference>
<dbReference type="SUPFAM" id="SSF53850">
    <property type="entry name" value="Periplasmic binding protein-like II"/>
    <property type="match status" value="1"/>
</dbReference>
<evidence type="ECO:0000256" key="2">
    <source>
        <dbReference type="ARBA" id="ARBA00023015"/>
    </source>
</evidence>
<dbReference type="SUPFAM" id="SSF46785">
    <property type="entry name" value="Winged helix' DNA-binding domain"/>
    <property type="match status" value="1"/>
</dbReference>
<dbReference type="InterPro" id="IPR047788">
    <property type="entry name" value="LysR-like_Sec_metab"/>
</dbReference>
<protein>
    <submittedName>
        <fullName evidence="6">Selenium metabolism-associated LysR family transcriptional regulator</fullName>
    </submittedName>
</protein>
<dbReference type="PROSITE" id="PS50931">
    <property type="entry name" value="HTH_LYSR"/>
    <property type="match status" value="1"/>
</dbReference>
<sequence>MDPLKVFVTVIEQKNFSRAGDILNLSQPGVSLHIRNLENELGTKLIYRSPKQVQITEPGKILYRHAKQMLNHYETAKREINEFNNVVSGTMKIGASFTIGEYYLPKVLAEFAAQYPMVDIQIIISNSNDVIQGIRSNKLDIGLIEGETDYKDIDVRPFMNDEMIVVVPLDHPLSQMDLIEGNMLQNQTWVLREQGSGTRTYSDKLLSSLELNIKKTFIFTSIQGVKEAVMAGLGIALLSRLTVQKELKSNELKTFHLKNEPLIRPFSIVKKLDFEASKAMELFLRKVEEFAIKGRPK</sequence>
<keyword evidence="3" id="KW-0238">DNA-binding</keyword>
<proteinExistence type="inferred from homology"/>
<dbReference type="NCBIfam" id="NF040786">
    <property type="entry name" value="LysR_Sec_metab"/>
    <property type="match status" value="1"/>
</dbReference>
<dbReference type="Gene3D" id="1.10.10.10">
    <property type="entry name" value="Winged helix-like DNA-binding domain superfamily/Winged helix DNA-binding domain"/>
    <property type="match status" value="1"/>
</dbReference>
<dbReference type="EMBL" id="JAUCFI010000003">
    <property type="protein sequence ID" value="MDM5284502.1"/>
    <property type="molecule type" value="Genomic_DNA"/>
</dbReference>
<dbReference type="InterPro" id="IPR005119">
    <property type="entry name" value="LysR_subst-bd"/>
</dbReference>
<dbReference type="PANTHER" id="PTHR30126:SF39">
    <property type="entry name" value="HTH-TYPE TRANSCRIPTIONAL REGULATOR CYSL"/>
    <property type="match status" value="1"/>
</dbReference>
<dbReference type="FunFam" id="1.10.10.10:FF:000001">
    <property type="entry name" value="LysR family transcriptional regulator"/>
    <property type="match status" value="1"/>
</dbReference>
<reference evidence="6" key="1">
    <citation type="submission" date="2023-06" db="EMBL/GenBank/DDBJ databases">
        <title>Comparative genomics of Bacillaceae isolates and their secondary metabolite potential.</title>
        <authorList>
            <person name="Song L."/>
            <person name="Nielsen L.J."/>
            <person name="Mohite O."/>
            <person name="Xu X."/>
            <person name="Weber T."/>
            <person name="Kovacs A.T."/>
        </authorList>
    </citation>
    <scope>NUCLEOTIDE SEQUENCE</scope>
    <source>
        <strain evidence="6">G1S1</strain>
    </source>
</reference>